<sequence length="296" mass="32957">MAWVESDVPGLKVALGDPLLCPSDLQLSVQDFSTESFATLCNALSSSLHVQSLAIIFWKVVPVHVRLLYLMLSRNKSLKRVSLEGGWGEIYFGDISHGLCFNESVTELTLTCDTVTTWFVEMFASLLRTNETLSKVVVMCAYGFDLDLVRPLSEGLLLNKVITDFSILVGTGTYCYTKWSRSASQRNRSCLHRAVRFVLRKNVGKVCAEAFECFDKKPSLVPCIMSTAGMSRAEAESAVKGARRFIQSNYLMISGVIQSKLKCYGRSGTQIDQLNSDCLLKIAKYLKVSDVIERLE</sequence>
<reference evidence="1 2" key="1">
    <citation type="journal article" date="2020" name="Cell">
        <title>Large-Scale Comparative Analyses of Tick Genomes Elucidate Their Genetic Diversity and Vector Capacities.</title>
        <authorList>
            <consortium name="Tick Genome and Microbiome Consortium (TIGMIC)"/>
            <person name="Jia N."/>
            <person name="Wang J."/>
            <person name="Shi W."/>
            <person name="Du L."/>
            <person name="Sun Y."/>
            <person name="Zhan W."/>
            <person name="Jiang J.F."/>
            <person name="Wang Q."/>
            <person name="Zhang B."/>
            <person name="Ji P."/>
            <person name="Bell-Sakyi L."/>
            <person name="Cui X.M."/>
            <person name="Yuan T.T."/>
            <person name="Jiang B.G."/>
            <person name="Yang W.F."/>
            <person name="Lam T.T."/>
            <person name="Chang Q.C."/>
            <person name="Ding S.J."/>
            <person name="Wang X.J."/>
            <person name="Zhu J.G."/>
            <person name="Ruan X.D."/>
            <person name="Zhao L."/>
            <person name="Wei J.T."/>
            <person name="Ye R.Z."/>
            <person name="Que T.C."/>
            <person name="Du C.H."/>
            <person name="Zhou Y.H."/>
            <person name="Cheng J.X."/>
            <person name="Dai P.F."/>
            <person name="Guo W.B."/>
            <person name="Han X.H."/>
            <person name="Huang E.J."/>
            <person name="Li L.F."/>
            <person name="Wei W."/>
            <person name="Gao Y.C."/>
            <person name="Liu J.Z."/>
            <person name="Shao H.Z."/>
            <person name="Wang X."/>
            <person name="Wang C.C."/>
            <person name="Yang T.C."/>
            <person name="Huo Q.B."/>
            <person name="Li W."/>
            <person name="Chen H.Y."/>
            <person name="Chen S.E."/>
            <person name="Zhou L.G."/>
            <person name="Ni X.B."/>
            <person name="Tian J.H."/>
            <person name="Sheng Y."/>
            <person name="Liu T."/>
            <person name="Pan Y.S."/>
            <person name="Xia L.Y."/>
            <person name="Li J."/>
            <person name="Zhao F."/>
            <person name="Cao W.C."/>
        </authorList>
    </citation>
    <scope>NUCLEOTIDE SEQUENCE [LARGE SCALE GENOMIC DNA]</scope>
    <source>
        <strain evidence="1">HaeL-2018</strain>
    </source>
</reference>
<proteinExistence type="predicted"/>
<dbReference type="Gene3D" id="3.80.10.10">
    <property type="entry name" value="Ribonuclease Inhibitor"/>
    <property type="match status" value="1"/>
</dbReference>
<dbReference type="VEuPathDB" id="VectorBase:HLOH_050753"/>
<comment type="caution">
    <text evidence="1">The sequence shown here is derived from an EMBL/GenBank/DDBJ whole genome shotgun (WGS) entry which is preliminary data.</text>
</comment>
<dbReference type="Proteomes" id="UP000821853">
    <property type="component" value="Chromosome 10"/>
</dbReference>
<dbReference type="InterPro" id="IPR032675">
    <property type="entry name" value="LRR_dom_sf"/>
</dbReference>
<organism evidence="1 2">
    <name type="scientific">Haemaphysalis longicornis</name>
    <name type="common">Bush tick</name>
    <dbReference type="NCBI Taxonomy" id="44386"/>
    <lineage>
        <taxon>Eukaryota</taxon>
        <taxon>Metazoa</taxon>
        <taxon>Ecdysozoa</taxon>
        <taxon>Arthropoda</taxon>
        <taxon>Chelicerata</taxon>
        <taxon>Arachnida</taxon>
        <taxon>Acari</taxon>
        <taxon>Parasitiformes</taxon>
        <taxon>Ixodida</taxon>
        <taxon>Ixodoidea</taxon>
        <taxon>Ixodidae</taxon>
        <taxon>Haemaphysalinae</taxon>
        <taxon>Haemaphysalis</taxon>
    </lineage>
</organism>
<evidence type="ECO:0000313" key="1">
    <source>
        <dbReference type="EMBL" id="KAH9364381.1"/>
    </source>
</evidence>
<protein>
    <submittedName>
        <fullName evidence="1">Uncharacterized protein</fullName>
    </submittedName>
</protein>
<dbReference type="AlphaFoldDB" id="A0A9J6FMV7"/>
<evidence type="ECO:0000313" key="2">
    <source>
        <dbReference type="Proteomes" id="UP000821853"/>
    </source>
</evidence>
<name>A0A9J6FMV7_HAELO</name>
<accession>A0A9J6FMV7</accession>
<dbReference type="EMBL" id="JABSTR010000002">
    <property type="protein sequence ID" value="KAH9364381.1"/>
    <property type="molecule type" value="Genomic_DNA"/>
</dbReference>
<dbReference type="SUPFAM" id="SSF52047">
    <property type="entry name" value="RNI-like"/>
    <property type="match status" value="1"/>
</dbReference>
<gene>
    <name evidence="1" type="ORF">HPB48_016254</name>
</gene>
<dbReference type="OrthoDB" id="6499330at2759"/>
<keyword evidence="2" id="KW-1185">Reference proteome</keyword>